<dbReference type="InterPro" id="IPR002401">
    <property type="entry name" value="Cyt_P450_E_grp-I"/>
</dbReference>
<evidence type="ECO:0000256" key="7">
    <source>
        <dbReference type="RuleBase" id="RU000461"/>
    </source>
</evidence>
<evidence type="ECO:0000256" key="2">
    <source>
        <dbReference type="ARBA" id="ARBA00010617"/>
    </source>
</evidence>
<protein>
    <submittedName>
        <fullName evidence="9">Pisatin demethylase</fullName>
    </submittedName>
</protein>
<dbReference type="InterPro" id="IPR001128">
    <property type="entry name" value="Cyt_P450"/>
</dbReference>
<dbReference type="PANTHER" id="PTHR24305">
    <property type="entry name" value="CYTOCHROME P450"/>
    <property type="match status" value="1"/>
</dbReference>
<dbReference type="SUPFAM" id="SSF48264">
    <property type="entry name" value="Cytochrome P450"/>
    <property type="match status" value="1"/>
</dbReference>
<evidence type="ECO:0000256" key="1">
    <source>
        <dbReference type="ARBA" id="ARBA00001971"/>
    </source>
</evidence>
<dbReference type="OrthoDB" id="3934656at2759"/>
<dbReference type="Proteomes" id="UP000078559">
    <property type="component" value="Chromosome 1"/>
</dbReference>
<keyword evidence="8" id="KW-1133">Transmembrane helix</keyword>
<reference evidence="9" key="1">
    <citation type="submission" date="2014-12" db="EMBL/GenBank/DDBJ databases">
        <title>Genome Sequence of Valsa Canker Pathogens Uncovers a Specific Adaption of Colonization on Woody Bark.</title>
        <authorList>
            <person name="Yin Z."/>
            <person name="Liu H."/>
            <person name="Gao X."/>
            <person name="Li Z."/>
            <person name="Song N."/>
            <person name="Ke X."/>
            <person name="Dai Q."/>
            <person name="Wu Y."/>
            <person name="Sun Y."/>
            <person name="Xu J.-R."/>
            <person name="Kang Z.K."/>
            <person name="Wang L."/>
            <person name="Huang L."/>
        </authorList>
    </citation>
    <scope>NUCLEOTIDE SEQUENCE [LARGE SCALE GENOMIC DNA]</scope>
    <source>
        <strain evidence="9">03-8</strain>
    </source>
</reference>
<proteinExistence type="inferred from homology"/>
<dbReference type="SMR" id="A0A194VN47"/>
<keyword evidence="7" id="KW-0503">Monooxygenase</keyword>
<comment type="similarity">
    <text evidence="2 7">Belongs to the cytochrome P450 family.</text>
</comment>
<evidence type="ECO:0000256" key="6">
    <source>
        <dbReference type="PIRSR" id="PIRSR602401-1"/>
    </source>
</evidence>
<keyword evidence="8" id="KW-0812">Transmembrane</keyword>
<dbReference type="GO" id="GO:0016705">
    <property type="term" value="F:oxidoreductase activity, acting on paired donors, with incorporation or reduction of molecular oxygen"/>
    <property type="evidence" value="ECO:0007669"/>
    <property type="project" value="InterPro"/>
</dbReference>
<evidence type="ECO:0000256" key="8">
    <source>
        <dbReference type="SAM" id="Phobius"/>
    </source>
</evidence>
<keyword evidence="10" id="KW-1185">Reference proteome</keyword>
<dbReference type="InterPro" id="IPR017972">
    <property type="entry name" value="Cyt_P450_CS"/>
</dbReference>
<evidence type="ECO:0000256" key="5">
    <source>
        <dbReference type="ARBA" id="ARBA00023004"/>
    </source>
</evidence>
<evidence type="ECO:0000313" key="10">
    <source>
        <dbReference type="Proteomes" id="UP000078559"/>
    </source>
</evidence>
<dbReference type="GO" id="GO:0020037">
    <property type="term" value="F:heme binding"/>
    <property type="evidence" value="ECO:0007669"/>
    <property type="project" value="InterPro"/>
</dbReference>
<evidence type="ECO:0000256" key="4">
    <source>
        <dbReference type="ARBA" id="ARBA00022723"/>
    </source>
</evidence>
<dbReference type="GO" id="GO:0004497">
    <property type="term" value="F:monooxygenase activity"/>
    <property type="evidence" value="ECO:0007669"/>
    <property type="project" value="UniProtKB-KW"/>
</dbReference>
<keyword evidence="7" id="KW-0560">Oxidoreductase</keyword>
<feature type="binding site" description="axial binding residue" evidence="6">
    <location>
        <position position="477"/>
    </location>
    <ligand>
        <name>heme</name>
        <dbReference type="ChEBI" id="CHEBI:30413"/>
    </ligand>
    <ligandPart>
        <name>Fe</name>
        <dbReference type="ChEBI" id="CHEBI:18248"/>
    </ligandPart>
</feature>
<dbReference type="PROSITE" id="PS00086">
    <property type="entry name" value="CYTOCHROME_P450"/>
    <property type="match status" value="1"/>
</dbReference>
<sequence length="532" mass="60278">MLGHHAEGPFGTDNRICPTVMLIARTSLAFFTLIILSLLTVVVYRLYLHPLSRIPGPRIAAITNSWYAYQVRNGRMLHLGKTLHKQYGPVVRAGPNEVWFNTKDAFRVIYSPTAGYEKSDFYLATALLKPKLDTYLQLQLPDTLDLLAERDMKRYRLQRRLIGPIYHTNNVKRYEHAVDTVLERVVEQLRSLKGTEVDLKEWMHIITVECLAAVSLSWSPGYLRDKSDGASGKHAYMGWRRKSVFGLFPLAVISETLSRSAGRAFSNLWGVKYHTPKEGFRPFFPAVQKKISQRVKASLREKPPKDDRKDIVADLIQLHKDRPEFNEQYLRRMAITNFGAGHETMASTLISAISMIGTHVQTQKRVVDEVLQCSDPCSFDDAVRLQFTQASIKEAQRLHPVIGMSIPRRVPEGGMSIDGLYLPPGTTVGCNPVSLHRNPDIFGLDAEAFNPDRWLVNEKVKAMDRYNLIWGGGARTCPGRNLAEMLVSKIVPALIMKFEIQAAIPPDNEMPYYFMAMLTGVRARFIPRDHAT</sequence>
<dbReference type="EMBL" id="CM003098">
    <property type="protein sequence ID" value="KUI65265.1"/>
    <property type="molecule type" value="Genomic_DNA"/>
</dbReference>
<gene>
    <name evidence="9" type="ORF">VM1G_00014</name>
</gene>
<name>A0A194VN47_CYTMA</name>
<dbReference type="InterPro" id="IPR036396">
    <property type="entry name" value="Cyt_P450_sf"/>
</dbReference>
<dbReference type="Pfam" id="PF00067">
    <property type="entry name" value="p450"/>
    <property type="match status" value="1"/>
</dbReference>
<accession>A0A194VN47</accession>
<dbReference type="GO" id="GO:0005506">
    <property type="term" value="F:iron ion binding"/>
    <property type="evidence" value="ECO:0007669"/>
    <property type="project" value="InterPro"/>
</dbReference>
<dbReference type="PRINTS" id="PR00463">
    <property type="entry name" value="EP450I"/>
</dbReference>
<dbReference type="PRINTS" id="PR00385">
    <property type="entry name" value="P450"/>
</dbReference>
<organism evidence="9 10">
    <name type="scientific">Cytospora mali</name>
    <name type="common">Apple Valsa canker fungus</name>
    <name type="synonym">Valsa mali</name>
    <dbReference type="NCBI Taxonomy" id="578113"/>
    <lineage>
        <taxon>Eukaryota</taxon>
        <taxon>Fungi</taxon>
        <taxon>Dikarya</taxon>
        <taxon>Ascomycota</taxon>
        <taxon>Pezizomycotina</taxon>
        <taxon>Sordariomycetes</taxon>
        <taxon>Sordariomycetidae</taxon>
        <taxon>Diaporthales</taxon>
        <taxon>Cytosporaceae</taxon>
        <taxon>Cytospora</taxon>
    </lineage>
</organism>
<comment type="cofactor">
    <cofactor evidence="1 6">
        <name>heme</name>
        <dbReference type="ChEBI" id="CHEBI:30413"/>
    </cofactor>
</comment>
<evidence type="ECO:0000256" key="3">
    <source>
        <dbReference type="ARBA" id="ARBA00022617"/>
    </source>
</evidence>
<dbReference type="Gene3D" id="1.10.630.10">
    <property type="entry name" value="Cytochrome P450"/>
    <property type="match status" value="1"/>
</dbReference>
<keyword evidence="8" id="KW-0472">Membrane</keyword>
<dbReference type="AlphaFoldDB" id="A0A194VN47"/>
<dbReference type="InterPro" id="IPR050121">
    <property type="entry name" value="Cytochrome_P450_monoxygenase"/>
</dbReference>
<feature type="transmembrane region" description="Helical" evidence="8">
    <location>
        <begin position="28"/>
        <end position="48"/>
    </location>
</feature>
<evidence type="ECO:0000313" key="9">
    <source>
        <dbReference type="EMBL" id="KUI65265.1"/>
    </source>
</evidence>
<keyword evidence="3 6" id="KW-0349">Heme</keyword>
<dbReference type="PANTHER" id="PTHR24305:SF232">
    <property type="entry name" value="P450, PUTATIVE (EUROFUNG)-RELATED"/>
    <property type="match status" value="1"/>
</dbReference>
<keyword evidence="4 6" id="KW-0479">Metal-binding</keyword>
<keyword evidence="5 6" id="KW-0408">Iron</keyword>